<feature type="domain" description="CN hydrolase" evidence="2">
    <location>
        <begin position="7"/>
        <end position="286"/>
    </location>
</feature>
<evidence type="ECO:0000313" key="3">
    <source>
        <dbReference type="EMBL" id="PWK34277.1"/>
    </source>
</evidence>
<evidence type="ECO:0000256" key="1">
    <source>
        <dbReference type="ARBA" id="ARBA00008129"/>
    </source>
</evidence>
<organism evidence="3 4">
    <name type="scientific">Cupriavidus plantarum</name>
    <dbReference type="NCBI Taxonomy" id="942865"/>
    <lineage>
        <taxon>Bacteria</taxon>
        <taxon>Pseudomonadati</taxon>
        <taxon>Pseudomonadota</taxon>
        <taxon>Betaproteobacteria</taxon>
        <taxon>Burkholderiales</taxon>
        <taxon>Burkholderiaceae</taxon>
        <taxon>Cupriavidus</taxon>
    </lineage>
</organism>
<keyword evidence="4" id="KW-1185">Reference proteome</keyword>
<protein>
    <submittedName>
        <fullName evidence="3">Aliphatic nitrilase</fullName>
    </submittedName>
</protein>
<comment type="caution">
    <text evidence="3">The sequence shown here is derived from an EMBL/GenBank/DDBJ whole genome shotgun (WGS) entry which is preliminary data.</text>
</comment>
<dbReference type="EMBL" id="QGGT01000003">
    <property type="protein sequence ID" value="PWK34277.1"/>
    <property type="molecule type" value="Genomic_DNA"/>
</dbReference>
<dbReference type="InterPro" id="IPR044149">
    <property type="entry name" value="Nitrilases_CHs"/>
</dbReference>
<dbReference type="Proteomes" id="UP000245754">
    <property type="component" value="Unassembled WGS sequence"/>
</dbReference>
<evidence type="ECO:0000259" key="2">
    <source>
        <dbReference type="PROSITE" id="PS50263"/>
    </source>
</evidence>
<dbReference type="RefSeq" id="WP_109584307.1">
    <property type="nucleotide sequence ID" value="NZ_QGGT01000003.1"/>
</dbReference>
<dbReference type="GO" id="GO:0003824">
    <property type="term" value="F:catalytic activity"/>
    <property type="evidence" value="ECO:0007669"/>
    <property type="project" value="InterPro"/>
</dbReference>
<reference evidence="3 4" key="1">
    <citation type="submission" date="2018-05" db="EMBL/GenBank/DDBJ databases">
        <title>Genomic Encyclopedia of Type Strains, Phase IV (KMG-V): Genome sequencing to study the core and pangenomes of soil and plant-associated prokaryotes.</title>
        <authorList>
            <person name="Whitman W."/>
        </authorList>
    </citation>
    <scope>NUCLEOTIDE SEQUENCE [LARGE SCALE GENOMIC DNA]</scope>
    <source>
        <strain evidence="3 4">SLV-132</strain>
    </source>
</reference>
<dbReference type="Pfam" id="PF00795">
    <property type="entry name" value="CN_hydrolase"/>
    <property type="match status" value="1"/>
</dbReference>
<name>A0A316EU48_9BURK</name>
<dbReference type="InterPro" id="IPR036526">
    <property type="entry name" value="C-N_Hydrolase_sf"/>
</dbReference>
<comment type="similarity">
    <text evidence="1">Belongs to the carbon-nitrogen hydrolase superfamily. Nitrilase family.</text>
</comment>
<dbReference type="SUPFAM" id="SSF56317">
    <property type="entry name" value="Carbon-nitrogen hydrolase"/>
    <property type="match status" value="1"/>
</dbReference>
<dbReference type="AlphaFoldDB" id="A0A316EU48"/>
<sequence>MKTYPKFKAAACHISSVFFDQDACTDKACDWIAEAARNGAELVVFPEAFISAFPVWAGVWAPVDTHEFFAKFAASAITIDGPEMARIRRTAREHGVFVSIGINEATPNSVGCVWDTNVLIGDDGSILNRHRKLMPTHFEKLVWTMGDGSGLRVVDTRLGRLGALICGENTNALARFALMSQGENVHISSFSPRFPTHPAGQPAYDLEASIRLRAGAHAFEGKLFNIVSSSFLQPDVIDMLSRGNTAVHRNIDEASRSVSMILGPDGAPISEVIRDGEGIAYAEIDVAKCVVPKQFQDVVGYYNRFDVFSFGVNRNAHSPATFSNGPVEPEYGEPQWKGVPELEIAG</sequence>
<dbReference type="PANTHER" id="PTHR46044:SF2">
    <property type="entry name" value="CN HYDROLASE DOMAIN-CONTAINING PROTEIN"/>
    <property type="match status" value="1"/>
</dbReference>
<dbReference type="PANTHER" id="PTHR46044">
    <property type="entry name" value="NITRILASE"/>
    <property type="match status" value="1"/>
</dbReference>
<gene>
    <name evidence="3" type="ORF">C7419_103596</name>
</gene>
<dbReference type="CDD" id="cd07564">
    <property type="entry name" value="nitrilases_CHs"/>
    <property type="match status" value="1"/>
</dbReference>
<dbReference type="InterPro" id="IPR003010">
    <property type="entry name" value="C-N_Hydrolase"/>
</dbReference>
<dbReference type="Gene3D" id="3.60.110.10">
    <property type="entry name" value="Carbon-nitrogen hydrolase"/>
    <property type="match status" value="1"/>
</dbReference>
<dbReference type="PROSITE" id="PS50263">
    <property type="entry name" value="CN_HYDROLASE"/>
    <property type="match status" value="1"/>
</dbReference>
<proteinExistence type="inferred from homology"/>
<accession>A0A316EU48</accession>
<evidence type="ECO:0000313" key="4">
    <source>
        <dbReference type="Proteomes" id="UP000245754"/>
    </source>
</evidence>